<dbReference type="STRING" id="883077.HMPREF9241_01701"/>
<name>K0ZBU1_9ACTO</name>
<dbReference type="RefSeq" id="WP_006681897.1">
    <property type="nucleotide sequence ID" value="NZ_JH815212.1"/>
</dbReference>
<sequence>MRKHGETVEVLALVTGEPDDLGNETKTWGLPLKVSNVLVAPSSTTDLNGSIRPDGDSTTLNLYFPKTFTGALRGARVIVRGETYEVQGNPFSYDPTITPGAHNLVASVERVEG</sequence>
<evidence type="ECO:0008006" key="3">
    <source>
        <dbReference type="Google" id="ProtNLM"/>
    </source>
</evidence>
<dbReference type="Proteomes" id="UP000003994">
    <property type="component" value="Unassembled WGS sequence"/>
</dbReference>
<dbReference type="AlphaFoldDB" id="K0ZBU1"/>
<dbReference type="eggNOG" id="ENOG5033GEN">
    <property type="taxonomic scope" value="Bacteria"/>
</dbReference>
<organism evidence="1 2">
    <name type="scientific">Schaalia turicensis ACS-279-V-Col4</name>
    <dbReference type="NCBI Taxonomy" id="883077"/>
    <lineage>
        <taxon>Bacteria</taxon>
        <taxon>Bacillati</taxon>
        <taxon>Actinomycetota</taxon>
        <taxon>Actinomycetes</taxon>
        <taxon>Actinomycetales</taxon>
        <taxon>Actinomycetaceae</taxon>
        <taxon>Schaalia</taxon>
    </lineage>
</organism>
<evidence type="ECO:0000313" key="1">
    <source>
        <dbReference type="EMBL" id="EJZ84925.1"/>
    </source>
</evidence>
<protein>
    <recommendedName>
        <fullName evidence="3">Phage head-tail adaptor</fullName>
    </recommendedName>
</protein>
<gene>
    <name evidence="1" type="ORF">HMPREF9241_01701</name>
</gene>
<dbReference type="HOGENOM" id="CLU_170843_0_0_11"/>
<accession>K0ZBU1</accession>
<keyword evidence="2" id="KW-1185">Reference proteome</keyword>
<reference evidence="1 2" key="1">
    <citation type="submission" date="2012-07" db="EMBL/GenBank/DDBJ databases">
        <title>The Genome Sequence of Actinomyces turicensis ACS-279-V-COL4.</title>
        <authorList>
            <consortium name="The Broad Institute Genome Sequencing Platform"/>
            <person name="Earl A."/>
            <person name="Ward D."/>
            <person name="Feldgarden M."/>
            <person name="Gevers D."/>
            <person name="Saerens B."/>
            <person name="Vaneechoutte M."/>
            <person name="Walker B."/>
            <person name="Young S.K."/>
            <person name="Zeng Q."/>
            <person name="Gargeya S."/>
            <person name="Fitzgerald M."/>
            <person name="Haas B."/>
            <person name="Abouelleil A."/>
            <person name="Alvarado L."/>
            <person name="Arachchi H.M."/>
            <person name="Berlin A."/>
            <person name="Chapman S.B."/>
            <person name="Goldberg J."/>
            <person name="Griggs A."/>
            <person name="Gujja S."/>
            <person name="Hansen M."/>
            <person name="Howarth C."/>
            <person name="Imamovic A."/>
            <person name="Larimer J."/>
            <person name="McCowen C."/>
            <person name="Montmayeur A."/>
            <person name="Murphy C."/>
            <person name="Neiman D."/>
            <person name="Pearson M."/>
            <person name="Priest M."/>
            <person name="Roberts A."/>
            <person name="Saif S."/>
            <person name="Shea T."/>
            <person name="Sisk P."/>
            <person name="Sykes S."/>
            <person name="Wortman J."/>
            <person name="Nusbaum C."/>
            <person name="Birren B."/>
        </authorList>
    </citation>
    <scope>NUCLEOTIDE SEQUENCE [LARGE SCALE GENOMIC DNA]</scope>
    <source>
        <strain evidence="1 2">ACS-279-V-Col4</strain>
    </source>
</reference>
<comment type="caution">
    <text evidence="1">The sequence shown here is derived from an EMBL/GenBank/DDBJ whole genome shotgun (WGS) entry which is preliminary data.</text>
</comment>
<proteinExistence type="predicted"/>
<dbReference type="PATRIC" id="fig|883077.3.peg.1714"/>
<dbReference type="EMBL" id="AGWQ01000010">
    <property type="protein sequence ID" value="EJZ84925.1"/>
    <property type="molecule type" value="Genomic_DNA"/>
</dbReference>
<evidence type="ECO:0000313" key="2">
    <source>
        <dbReference type="Proteomes" id="UP000003994"/>
    </source>
</evidence>